<comment type="caution">
    <text evidence="3">The sequence shown here is derived from an EMBL/GenBank/DDBJ whole genome shotgun (WGS) entry which is preliminary data.</text>
</comment>
<dbReference type="PRINTS" id="PR01438">
    <property type="entry name" value="UNVRSLSTRESS"/>
</dbReference>
<sequence length="150" mass="15678">MIVGVRPRGRRGAVVVGHDGSPHAGMAVEYALEQAAARKAGVRVIQAGQDVALAPHPVGYGPLPPDDMGDLTEQLVPWRSKYPEIQITEEAVRGHPVPVLAEASQTACLVVVESRGLGGLTAAVLGSVSHGVLRRARCPVAVVCGPWNRS</sequence>
<gene>
    <name evidence="3" type="ORF">HCN51_43880</name>
</gene>
<dbReference type="EMBL" id="JAATEP010000047">
    <property type="protein sequence ID" value="NJP96299.1"/>
    <property type="molecule type" value="Genomic_DNA"/>
</dbReference>
<feature type="domain" description="UspA" evidence="2">
    <location>
        <begin position="14"/>
        <end position="143"/>
    </location>
</feature>
<evidence type="ECO:0000313" key="3">
    <source>
        <dbReference type="EMBL" id="NJP96299.1"/>
    </source>
</evidence>
<evidence type="ECO:0000313" key="4">
    <source>
        <dbReference type="Proteomes" id="UP000696294"/>
    </source>
</evidence>
<dbReference type="PANTHER" id="PTHR46553:SF3">
    <property type="entry name" value="ADENINE NUCLEOTIDE ALPHA HYDROLASES-LIKE SUPERFAMILY PROTEIN"/>
    <property type="match status" value="1"/>
</dbReference>
<dbReference type="RefSeq" id="WP_168017900.1">
    <property type="nucleotide sequence ID" value="NZ_JAATEP010000047.1"/>
</dbReference>
<dbReference type="Pfam" id="PF00582">
    <property type="entry name" value="Usp"/>
    <property type="match status" value="1"/>
</dbReference>
<proteinExistence type="inferred from homology"/>
<protein>
    <submittedName>
        <fullName evidence="3">Universal stress protein</fullName>
    </submittedName>
</protein>
<dbReference type="InterPro" id="IPR006015">
    <property type="entry name" value="Universal_stress_UspA"/>
</dbReference>
<evidence type="ECO:0000259" key="2">
    <source>
        <dbReference type="Pfam" id="PF00582"/>
    </source>
</evidence>
<dbReference type="SUPFAM" id="SSF52402">
    <property type="entry name" value="Adenine nucleotide alpha hydrolases-like"/>
    <property type="match status" value="1"/>
</dbReference>
<dbReference type="InterPro" id="IPR014729">
    <property type="entry name" value="Rossmann-like_a/b/a_fold"/>
</dbReference>
<organism evidence="3 4">
    <name type="scientific">Nonomuraea composti</name>
    <dbReference type="NCBI Taxonomy" id="2720023"/>
    <lineage>
        <taxon>Bacteria</taxon>
        <taxon>Bacillati</taxon>
        <taxon>Actinomycetota</taxon>
        <taxon>Actinomycetes</taxon>
        <taxon>Streptosporangiales</taxon>
        <taxon>Streptosporangiaceae</taxon>
        <taxon>Nonomuraea</taxon>
    </lineage>
</organism>
<reference evidence="3 4" key="1">
    <citation type="submission" date="2020-03" db="EMBL/GenBank/DDBJ databases">
        <title>WGS of actinomycetes isolated from Thailand.</title>
        <authorList>
            <person name="Thawai C."/>
        </authorList>
    </citation>
    <scope>NUCLEOTIDE SEQUENCE [LARGE SCALE GENOMIC DNA]</scope>
    <source>
        <strain evidence="3 4">FMUSA5-5</strain>
    </source>
</reference>
<name>A0ABX1BIH9_9ACTN</name>
<dbReference type="InterPro" id="IPR006016">
    <property type="entry name" value="UspA"/>
</dbReference>
<dbReference type="Gene3D" id="3.40.50.620">
    <property type="entry name" value="HUPs"/>
    <property type="match status" value="1"/>
</dbReference>
<dbReference type="PANTHER" id="PTHR46553">
    <property type="entry name" value="ADENINE NUCLEOTIDE ALPHA HYDROLASES-LIKE SUPERFAMILY PROTEIN"/>
    <property type="match status" value="1"/>
</dbReference>
<comment type="similarity">
    <text evidence="1">Belongs to the universal stress protein A family.</text>
</comment>
<dbReference type="Proteomes" id="UP000696294">
    <property type="component" value="Unassembled WGS sequence"/>
</dbReference>
<evidence type="ECO:0000256" key="1">
    <source>
        <dbReference type="ARBA" id="ARBA00008791"/>
    </source>
</evidence>
<keyword evidence="4" id="KW-1185">Reference proteome</keyword>
<accession>A0ABX1BIH9</accession>